<feature type="region of interest" description="Disordered" evidence="1">
    <location>
        <begin position="199"/>
        <end position="228"/>
    </location>
</feature>
<feature type="compositionally biased region" description="Polar residues" evidence="1">
    <location>
        <begin position="199"/>
        <end position="219"/>
    </location>
</feature>
<feature type="compositionally biased region" description="Polar residues" evidence="1">
    <location>
        <begin position="433"/>
        <end position="443"/>
    </location>
</feature>
<accession>A0ABD3GJF4</accession>
<feature type="region of interest" description="Disordered" evidence="1">
    <location>
        <begin position="271"/>
        <end position="307"/>
    </location>
</feature>
<protein>
    <submittedName>
        <fullName evidence="2">Uncharacterized protein</fullName>
    </submittedName>
</protein>
<evidence type="ECO:0000256" key="1">
    <source>
        <dbReference type="SAM" id="MobiDB-lite"/>
    </source>
</evidence>
<feature type="compositionally biased region" description="Low complexity" evidence="1">
    <location>
        <begin position="419"/>
        <end position="432"/>
    </location>
</feature>
<feature type="compositionally biased region" description="Gly residues" evidence="1">
    <location>
        <begin position="283"/>
        <end position="292"/>
    </location>
</feature>
<dbReference type="AlphaFoldDB" id="A0ABD3GJF4"/>
<organism evidence="2 3">
    <name type="scientific">Riccia sorocarpa</name>
    <dbReference type="NCBI Taxonomy" id="122646"/>
    <lineage>
        <taxon>Eukaryota</taxon>
        <taxon>Viridiplantae</taxon>
        <taxon>Streptophyta</taxon>
        <taxon>Embryophyta</taxon>
        <taxon>Marchantiophyta</taxon>
        <taxon>Marchantiopsida</taxon>
        <taxon>Marchantiidae</taxon>
        <taxon>Marchantiales</taxon>
        <taxon>Ricciaceae</taxon>
        <taxon>Riccia</taxon>
    </lineage>
</organism>
<comment type="caution">
    <text evidence="2">The sequence shown here is derived from an EMBL/GenBank/DDBJ whole genome shotgun (WGS) entry which is preliminary data.</text>
</comment>
<feature type="compositionally biased region" description="Low complexity" evidence="1">
    <location>
        <begin position="241"/>
        <end position="259"/>
    </location>
</feature>
<reference evidence="2 3" key="1">
    <citation type="submission" date="2024-09" db="EMBL/GenBank/DDBJ databases">
        <title>Chromosome-scale assembly of Riccia sorocarpa.</title>
        <authorList>
            <person name="Paukszto L."/>
        </authorList>
    </citation>
    <scope>NUCLEOTIDE SEQUENCE [LARGE SCALE GENOMIC DNA]</scope>
    <source>
        <strain evidence="2">LP-2024</strain>
        <tissue evidence="2">Aerial parts of the thallus</tissue>
    </source>
</reference>
<feature type="region of interest" description="Disordered" evidence="1">
    <location>
        <begin position="241"/>
        <end position="260"/>
    </location>
</feature>
<dbReference type="EMBL" id="JBJQOH010000007">
    <property type="protein sequence ID" value="KAL3679323.1"/>
    <property type="molecule type" value="Genomic_DNA"/>
</dbReference>
<feature type="region of interest" description="Disordered" evidence="1">
    <location>
        <begin position="501"/>
        <end position="528"/>
    </location>
</feature>
<feature type="region of interest" description="Disordered" evidence="1">
    <location>
        <begin position="83"/>
        <end position="118"/>
    </location>
</feature>
<feature type="compositionally biased region" description="Low complexity" evidence="1">
    <location>
        <begin position="458"/>
        <end position="474"/>
    </location>
</feature>
<proteinExistence type="predicted"/>
<feature type="region of interest" description="Disordered" evidence="1">
    <location>
        <begin position="389"/>
        <end position="479"/>
    </location>
</feature>
<evidence type="ECO:0000313" key="2">
    <source>
        <dbReference type="EMBL" id="KAL3679323.1"/>
    </source>
</evidence>
<gene>
    <name evidence="2" type="ORF">R1sor_022279</name>
</gene>
<name>A0ABD3GJF4_9MARC</name>
<sequence length="738" mass="81899">MRFGGQQEGIERTIITATNIPEITYENIVRETPQEYRSATSSGRVYESCIGSGCSRSPSPLRRDFWESNRSFPDVVLQRKAIALQGRTGEDKQQQNQRTTERGGGSRLTVRQGRSLTRNHQSREPLFVYNNDASECSDFTHCDSGNRFQADERLRYHHTPSPRARRSQDNDHFADNCNLTVEVDVADDEREETCRIVTSNNSCTSSPRGSLKVSVSNSPRADDADADADDNGCGALSCFPSARSRSRSCSPRARSSSPCQFMDRGCSPLVIRSRSRSPSPGAREGGSGGLGQGTIEVHTPERSVTIDDDDEGNLRVEISTSGENTPTAGAPIYAPCPAACCRKSPKSRPVTPPAARVQSNIEISSDDGDMHIDLEDWEGNDLRLQVDLENSDGCSTPRRVNVRCSRSPPPKSRSRSRSPSRSPSSRSPKSRSVWNTSTRSSQPPLEIVYKSHPPSRIPTPKSRTPKSRTPSPETRTPRTIEIHHESSLPSVEVDYEYTPGSVDSHSTCGRTPPRRSGSAGCRSRCSTPGRSRCSTPCRKFSPASGDIVIRSEKRKPCPCSGKDDGQVEFLCHRSARGLREGDSVVRLGKFDSAGKWCASDVVGMYMLGSQGLWMFLGEEEGHECLRPMQADQHQSVRTINKWFRPRLGDLIIHTVPGPHSFYFWNPRKRAECSDTRLLLRAYIGIPQVEDEQHNLSCCTESHLPVGYAELYVSVRNRWFFLGRDDHMFSECEITGSST</sequence>
<evidence type="ECO:0000313" key="3">
    <source>
        <dbReference type="Proteomes" id="UP001633002"/>
    </source>
</evidence>
<feature type="region of interest" description="Disordered" evidence="1">
    <location>
        <begin position="343"/>
        <end position="373"/>
    </location>
</feature>
<keyword evidence="3" id="KW-1185">Reference proteome</keyword>
<feature type="compositionally biased region" description="Low complexity" evidence="1">
    <location>
        <begin position="514"/>
        <end position="526"/>
    </location>
</feature>
<dbReference type="Proteomes" id="UP001633002">
    <property type="component" value="Unassembled WGS sequence"/>
</dbReference>